<proteinExistence type="predicted"/>
<dbReference type="GO" id="GO:0042127">
    <property type="term" value="P:regulation of cell population proliferation"/>
    <property type="evidence" value="ECO:0007669"/>
    <property type="project" value="TreeGrafter"/>
</dbReference>
<reference evidence="3" key="1">
    <citation type="submission" date="2025-08" db="UniProtKB">
        <authorList>
            <consortium name="RefSeq"/>
        </authorList>
    </citation>
    <scope>IDENTIFICATION</scope>
</reference>
<feature type="signal peptide" evidence="1">
    <location>
        <begin position="1"/>
        <end position="22"/>
    </location>
</feature>
<evidence type="ECO:0000256" key="1">
    <source>
        <dbReference type="SAM" id="SignalP"/>
    </source>
</evidence>
<keyword evidence="2" id="KW-1185">Reference proteome</keyword>
<dbReference type="Pfam" id="PF15322">
    <property type="entry name" value="PMSI1"/>
    <property type="match status" value="1"/>
</dbReference>
<dbReference type="KEGG" id="nss:113424282"/>
<sequence length="229" mass="24983">MAPRRLALALLGCWLWAAGGLAQGPLGEEEEAEDGALVSAPPELLEKLPAAAKATVAAGYVNPSEAEAEATKELPLVPATPPGTRPAGSTAHEAVLIVGDTRYAWQEWSAWHCNCAAGSMARVRDITYALPDVRLDPAQYDLLRFERVVCSYAVCACNRHKHQCDLLAPRCELGQMHLCALRDIQSDQDDKRRRFWAQVNGGLKALWRSLKEAFPSGKKSKTIQVKSSH</sequence>
<dbReference type="Proteomes" id="UP000504612">
    <property type="component" value="Unplaced"/>
</dbReference>
<gene>
    <name evidence="3" type="primary">CUNH1orf56</name>
</gene>
<dbReference type="InterPro" id="IPR029292">
    <property type="entry name" value="MENT"/>
</dbReference>
<dbReference type="CTD" id="113424282"/>
<dbReference type="RefSeq" id="XP_026541701.1">
    <property type="nucleotide sequence ID" value="XM_026685916.1"/>
</dbReference>
<dbReference type="AlphaFoldDB" id="A0A6J1VEW2"/>
<name>A0A6J1VEW2_9SAUR</name>
<evidence type="ECO:0000313" key="2">
    <source>
        <dbReference type="Proteomes" id="UP000504612"/>
    </source>
</evidence>
<organism evidence="2 3">
    <name type="scientific">Notechis scutatus</name>
    <name type="common">mainland tiger snake</name>
    <dbReference type="NCBI Taxonomy" id="8663"/>
    <lineage>
        <taxon>Eukaryota</taxon>
        <taxon>Metazoa</taxon>
        <taxon>Chordata</taxon>
        <taxon>Craniata</taxon>
        <taxon>Vertebrata</taxon>
        <taxon>Euteleostomi</taxon>
        <taxon>Lepidosauria</taxon>
        <taxon>Squamata</taxon>
        <taxon>Bifurcata</taxon>
        <taxon>Unidentata</taxon>
        <taxon>Episquamata</taxon>
        <taxon>Toxicofera</taxon>
        <taxon>Serpentes</taxon>
        <taxon>Colubroidea</taxon>
        <taxon>Elapidae</taxon>
        <taxon>Hydrophiinae</taxon>
        <taxon>Notechis</taxon>
    </lineage>
</organism>
<evidence type="ECO:0000313" key="3">
    <source>
        <dbReference type="RefSeq" id="XP_026541701.1"/>
    </source>
</evidence>
<feature type="chain" id="PRO_5027050707" evidence="1">
    <location>
        <begin position="23"/>
        <end position="229"/>
    </location>
</feature>
<dbReference type="GeneID" id="113424282"/>
<protein>
    <submittedName>
        <fullName evidence="3">Protein MENT</fullName>
    </submittedName>
</protein>
<dbReference type="PANTHER" id="PTHR16240">
    <property type="entry name" value="PROTEIN MENT"/>
    <property type="match status" value="1"/>
</dbReference>
<dbReference type="PANTHER" id="PTHR16240:SF2">
    <property type="entry name" value="PROTEIN MENT"/>
    <property type="match status" value="1"/>
</dbReference>
<keyword evidence="1" id="KW-0732">Signal</keyword>
<accession>A0A6J1VEW2</accession>